<protein>
    <submittedName>
        <fullName evidence="2">Zinc finger protein on ecdysone puffs</fullName>
    </submittedName>
</protein>
<feature type="compositionally biased region" description="Gly residues" evidence="1">
    <location>
        <begin position="61"/>
        <end position="74"/>
    </location>
</feature>
<gene>
    <name evidence="2" type="primary">Pep</name>
    <name evidence="2" type="ORF">Anas_13675</name>
</gene>
<organism evidence="2 3">
    <name type="scientific">Armadillidium nasatum</name>
    <dbReference type="NCBI Taxonomy" id="96803"/>
    <lineage>
        <taxon>Eukaryota</taxon>
        <taxon>Metazoa</taxon>
        <taxon>Ecdysozoa</taxon>
        <taxon>Arthropoda</taxon>
        <taxon>Crustacea</taxon>
        <taxon>Multicrustacea</taxon>
        <taxon>Malacostraca</taxon>
        <taxon>Eumalacostraca</taxon>
        <taxon>Peracarida</taxon>
        <taxon>Isopoda</taxon>
        <taxon>Oniscidea</taxon>
        <taxon>Crinocheta</taxon>
        <taxon>Armadillidiidae</taxon>
        <taxon>Armadillidium</taxon>
    </lineage>
</organism>
<feature type="region of interest" description="Disordered" evidence="1">
    <location>
        <begin position="1"/>
        <end position="101"/>
    </location>
</feature>
<feature type="compositionally biased region" description="Basic and acidic residues" evidence="1">
    <location>
        <begin position="235"/>
        <end position="273"/>
    </location>
</feature>
<feature type="region of interest" description="Disordered" evidence="1">
    <location>
        <begin position="509"/>
        <end position="577"/>
    </location>
</feature>
<dbReference type="PANTHER" id="PTHR15491">
    <property type="match status" value="1"/>
</dbReference>
<feature type="region of interest" description="Disordered" evidence="1">
    <location>
        <begin position="130"/>
        <end position="273"/>
    </location>
</feature>
<proteinExistence type="predicted"/>
<dbReference type="OrthoDB" id="6377910at2759"/>
<accession>A0A5N5T3Q1</accession>
<name>A0A5N5T3Q1_9CRUS</name>
<dbReference type="EMBL" id="SEYY01011596">
    <property type="protein sequence ID" value="KAB7501133.1"/>
    <property type="molecule type" value="Genomic_DNA"/>
</dbReference>
<evidence type="ECO:0000256" key="1">
    <source>
        <dbReference type="SAM" id="MobiDB-lite"/>
    </source>
</evidence>
<dbReference type="InterPro" id="IPR026811">
    <property type="entry name" value="CIZ1"/>
</dbReference>
<feature type="region of interest" description="Disordered" evidence="1">
    <location>
        <begin position="607"/>
        <end position="675"/>
    </location>
</feature>
<keyword evidence="3" id="KW-1185">Reference proteome</keyword>
<reference evidence="2 3" key="1">
    <citation type="journal article" date="2019" name="PLoS Biol.">
        <title>Sex chromosomes control vertical transmission of feminizing Wolbachia symbionts in an isopod.</title>
        <authorList>
            <person name="Becking T."/>
            <person name="Chebbi M.A."/>
            <person name="Giraud I."/>
            <person name="Moumen B."/>
            <person name="Laverre T."/>
            <person name="Caubet Y."/>
            <person name="Peccoud J."/>
            <person name="Gilbert C."/>
            <person name="Cordaux R."/>
        </authorList>
    </citation>
    <scope>NUCLEOTIDE SEQUENCE [LARGE SCALE GENOMIC DNA]</scope>
    <source>
        <strain evidence="2">ANa2</strain>
        <tissue evidence="2">Whole body excluding digestive tract and cuticle</tissue>
    </source>
</reference>
<dbReference type="Proteomes" id="UP000326759">
    <property type="component" value="Unassembled WGS sequence"/>
</dbReference>
<feature type="compositionally biased region" description="Basic and acidic residues" evidence="1">
    <location>
        <begin position="607"/>
        <end position="622"/>
    </location>
</feature>
<dbReference type="PANTHER" id="PTHR15491:SF9">
    <property type="entry name" value="CIP1-INTERACTING ZINC FINGER PROTEIN"/>
    <property type="match status" value="1"/>
</dbReference>
<evidence type="ECO:0000313" key="2">
    <source>
        <dbReference type="EMBL" id="KAB7501133.1"/>
    </source>
</evidence>
<sequence>MGGNARGSRYNDDGSTRYGGDGSQYDNGSSYSNSGPSNFNSGPSNYSSDGPQGYNSSSGPGNYGTGGPNFGGSGPPARQQGPPMGGPSARNSGYGGAPTENLFSSIQTLSEFSKNDFASKILSAVLQTGYMGNQQGPPFNDDQMGGYSDRKKYSPRSSRIGGGRAPPPRHSGPSGGPSRFSRERLQNLRISFPANRSKYDRAFPVRSRSSLSRKRSLSRSTPPRDTSKSKRRRSNSRERRESPRIKEENDSSIKKERASSEEKKENGDESSEKKDDIPLAALYCHMCKHGNFTSVKTYLYHLDGVKHRKTAMAFHDRNEATLEYLRKNAKLANVRFGGKESGVSTSKCTVCSAIIKESFAKHRKLLEHKIVKKFMRPACCGRYFKSRYDMNEHRLSLPHLRKIYEANEEKKIFLEDVKAKPGKWNHDDLVKQLMSRNPVPEKHLTLDNIPPFDGNTFIGIKFLRPKEATYCKPCNILLPVGIKSLETHMVSLEHYDNIMDYLREKRKRKMKGGIKKEGEEGFTDSDDSDEEKNADGNPDSSRFSRTRERDDDEDDEEDDEGAVVVVKGSDDEDEKDDMPFFDVSIEFICCQKCFYKEASHIVLEEIGEDMPKQDGGSPKEKEENMEDEGEQDGVHHDEEGDQDQEQLEEPEEEDPQEEMNEGDEVQEDGNEYIPE</sequence>
<comment type="caution">
    <text evidence="2">The sequence shown here is derived from an EMBL/GenBank/DDBJ whole genome shotgun (WGS) entry which is preliminary data.</text>
</comment>
<feature type="compositionally biased region" description="Low complexity" evidence="1">
    <location>
        <begin position="23"/>
        <end position="60"/>
    </location>
</feature>
<feature type="compositionally biased region" description="Acidic residues" evidence="1">
    <location>
        <begin position="639"/>
        <end position="675"/>
    </location>
</feature>
<feature type="compositionally biased region" description="Acidic residues" evidence="1">
    <location>
        <begin position="550"/>
        <end position="561"/>
    </location>
</feature>
<dbReference type="GO" id="GO:0005634">
    <property type="term" value="C:nucleus"/>
    <property type="evidence" value="ECO:0007669"/>
    <property type="project" value="TreeGrafter"/>
</dbReference>
<feature type="compositionally biased region" description="Acidic residues" evidence="1">
    <location>
        <begin position="520"/>
        <end position="532"/>
    </location>
</feature>
<evidence type="ECO:0000313" key="3">
    <source>
        <dbReference type="Proteomes" id="UP000326759"/>
    </source>
</evidence>
<dbReference type="AlphaFoldDB" id="A0A5N5T3Q1"/>